<dbReference type="AlphaFoldDB" id="A0A075AA67"/>
<dbReference type="EMBL" id="KL596809">
    <property type="protein sequence ID" value="KER24464.1"/>
    <property type="molecule type" value="Genomic_DNA"/>
</dbReference>
<dbReference type="GeneID" id="20322069"/>
<gene>
    <name evidence="1" type="ORF">T265_07890</name>
</gene>
<keyword evidence="2" id="KW-1185">Reference proteome</keyword>
<evidence type="ECO:0000313" key="2">
    <source>
        <dbReference type="Proteomes" id="UP000054324"/>
    </source>
</evidence>
<name>A0A075AA67_OPIVI</name>
<proteinExistence type="predicted"/>
<evidence type="ECO:0000313" key="1">
    <source>
        <dbReference type="EMBL" id="KER24464.1"/>
    </source>
</evidence>
<reference evidence="1 2" key="1">
    <citation type="submission" date="2013-11" db="EMBL/GenBank/DDBJ databases">
        <title>Opisthorchis viverrini - life in the bile duct.</title>
        <authorList>
            <person name="Young N.D."/>
            <person name="Nagarajan N."/>
            <person name="Lin S.J."/>
            <person name="Korhonen P.K."/>
            <person name="Jex A.R."/>
            <person name="Hall R.S."/>
            <person name="Safavi-Hemami H."/>
            <person name="Kaewkong W."/>
            <person name="Bertrand D."/>
            <person name="Gao S."/>
            <person name="Seet Q."/>
            <person name="Wongkham S."/>
            <person name="Teh B.T."/>
            <person name="Wongkham C."/>
            <person name="Intapan P.M."/>
            <person name="Maleewong W."/>
            <person name="Yang X."/>
            <person name="Hu M."/>
            <person name="Wang Z."/>
            <person name="Hofmann A."/>
            <person name="Sternberg P.W."/>
            <person name="Tan P."/>
            <person name="Wang J."/>
            <person name="Gasser R.B."/>
        </authorList>
    </citation>
    <scope>NUCLEOTIDE SEQUENCE [LARGE SCALE GENOMIC DNA]</scope>
</reference>
<protein>
    <submittedName>
        <fullName evidence="1">Uncharacterized protein</fullName>
    </submittedName>
</protein>
<dbReference type="KEGG" id="ovi:T265_07890"/>
<accession>A0A075AA67</accession>
<dbReference type="RefSeq" id="XP_009171804.1">
    <property type="nucleotide sequence ID" value="XM_009173540.1"/>
</dbReference>
<sequence>MDIPCSIVRSSDKGRLYTRRELSEPATLLNKSWLYGSEASVLNTDTMLSMMGLAVIMGDLLEFLGTSFRDVVEQQVIEFL</sequence>
<dbReference type="Proteomes" id="UP000054324">
    <property type="component" value="Unassembled WGS sequence"/>
</dbReference>
<organism evidence="1 2">
    <name type="scientific">Opisthorchis viverrini</name>
    <name type="common">Southeast Asian liver fluke</name>
    <dbReference type="NCBI Taxonomy" id="6198"/>
    <lineage>
        <taxon>Eukaryota</taxon>
        <taxon>Metazoa</taxon>
        <taxon>Spiralia</taxon>
        <taxon>Lophotrochozoa</taxon>
        <taxon>Platyhelminthes</taxon>
        <taxon>Trematoda</taxon>
        <taxon>Digenea</taxon>
        <taxon>Opisthorchiida</taxon>
        <taxon>Opisthorchiata</taxon>
        <taxon>Opisthorchiidae</taxon>
        <taxon>Opisthorchis</taxon>
    </lineage>
</organism>
<dbReference type="CTD" id="20322069"/>